<sequence length="309" mass="33394">MAADPRKIYQPLHPSMLARLDPEYIAYHNAHLQYIPSSESIPWSAASRTAPSPTSGASTPVPVGSIRDHSFGGHASLRIFTPSSPKPEKGWPVLIWYHGGGWTMGGLNSENSFLSRVCKDVDMLVVSVDYRHAPENVYPAAIDDAVAGYKWIISAPGVQELGIDVERTAVGGLSAGGGLAAIVSLKCAHLSLPRPKFQLLLLPVIDNTATASTVWARNANAPWLTPARMTWYRNMYMPNPQNWTNWDVSPNLAKAELLAQSPSTWIAVSECDILCDEGKGFGELLAANGVEAHVEVYEGGTHSLLILDG</sequence>
<protein>
    <recommendedName>
        <fullName evidence="2">Alpha/beta hydrolase fold-3 domain-containing protein</fullName>
    </recommendedName>
</protein>
<name>A0A3D8RAW9_9HELO</name>
<keyword evidence="1" id="KW-0378">Hydrolase</keyword>
<dbReference type="STRING" id="1849047.A0A3D8RAW9"/>
<evidence type="ECO:0000256" key="1">
    <source>
        <dbReference type="ARBA" id="ARBA00022801"/>
    </source>
</evidence>
<dbReference type="Gene3D" id="3.40.50.1820">
    <property type="entry name" value="alpha/beta hydrolase"/>
    <property type="match status" value="1"/>
</dbReference>
<dbReference type="OrthoDB" id="408631at2759"/>
<dbReference type="EMBL" id="PDLM01000008">
    <property type="protein sequence ID" value="RDW71068.1"/>
    <property type="molecule type" value="Genomic_DNA"/>
</dbReference>
<evidence type="ECO:0000259" key="2">
    <source>
        <dbReference type="Pfam" id="PF07859"/>
    </source>
</evidence>
<reference evidence="3 4" key="1">
    <citation type="journal article" date="2018" name="IMA Fungus">
        <title>IMA Genome-F 9: Draft genome sequence of Annulohypoxylon stygium, Aspergillus mulundensis, Berkeleyomyces basicola (syn. Thielaviopsis basicola), Ceratocystis smalleyi, two Cercospora beticola strains, Coleophoma cylindrospora, Fusarium fracticaudum, Phialophora cf. hyalina, and Morchella septimelata.</title>
        <authorList>
            <person name="Wingfield B.D."/>
            <person name="Bills G.F."/>
            <person name="Dong Y."/>
            <person name="Huang W."/>
            <person name="Nel W.J."/>
            <person name="Swalarsk-Parry B.S."/>
            <person name="Vaghefi N."/>
            <person name="Wilken P.M."/>
            <person name="An Z."/>
            <person name="de Beer Z.W."/>
            <person name="De Vos L."/>
            <person name="Chen L."/>
            <person name="Duong T.A."/>
            <person name="Gao Y."/>
            <person name="Hammerbacher A."/>
            <person name="Kikkert J.R."/>
            <person name="Li Y."/>
            <person name="Li H."/>
            <person name="Li K."/>
            <person name="Li Q."/>
            <person name="Liu X."/>
            <person name="Ma X."/>
            <person name="Naidoo K."/>
            <person name="Pethybridge S.J."/>
            <person name="Sun J."/>
            <person name="Steenkamp E.T."/>
            <person name="van der Nest M.A."/>
            <person name="van Wyk S."/>
            <person name="Wingfield M.J."/>
            <person name="Xiong C."/>
            <person name="Yue Q."/>
            <person name="Zhang X."/>
        </authorList>
    </citation>
    <scope>NUCLEOTIDE SEQUENCE [LARGE SCALE GENOMIC DNA]</scope>
    <source>
        <strain evidence="3 4">BP6252</strain>
    </source>
</reference>
<dbReference type="AlphaFoldDB" id="A0A3D8RAW9"/>
<dbReference type="SUPFAM" id="SSF53474">
    <property type="entry name" value="alpha/beta-Hydrolases"/>
    <property type="match status" value="1"/>
</dbReference>
<dbReference type="PANTHER" id="PTHR48081">
    <property type="entry name" value="AB HYDROLASE SUPERFAMILY PROTEIN C4A8.06C"/>
    <property type="match status" value="1"/>
</dbReference>
<gene>
    <name evidence="3" type="ORF">BP6252_07631</name>
</gene>
<dbReference type="InterPro" id="IPR013094">
    <property type="entry name" value="AB_hydrolase_3"/>
</dbReference>
<dbReference type="InterPro" id="IPR050300">
    <property type="entry name" value="GDXG_lipolytic_enzyme"/>
</dbReference>
<evidence type="ECO:0000313" key="3">
    <source>
        <dbReference type="EMBL" id="RDW71068.1"/>
    </source>
</evidence>
<accession>A0A3D8RAW9</accession>
<comment type="caution">
    <text evidence="3">The sequence shown here is derived from an EMBL/GenBank/DDBJ whole genome shotgun (WGS) entry which is preliminary data.</text>
</comment>
<organism evidence="3 4">
    <name type="scientific">Coleophoma cylindrospora</name>
    <dbReference type="NCBI Taxonomy" id="1849047"/>
    <lineage>
        <taxon>Eukaryota</taxon>
        <taxon>Fungi</taxon>
        <taxon>Dikarya</taxon>
        <taxon>Ascomycota</taxon>
        <taxon>Pezizomycotina</taxon>
        <taxon>Leotiomycetes</taxon>
        <taxon>Helotiales</taxon>
        <taxon>Dermateaceae</taxon>
        <taxon>Coleophoma</taxon>
    </lineage>
</organism>
<keyword evidence="4" id="KW-1185">Reference proteome</keyword>
<evidence type="ECO:0000313" key="4">
    <source>
        <dbReference type="Proteomes" id="UP000256645"/>
    </source>
</evidence>
<feature type="domain" description="Alpha/beta hydrolase fold-3" evidence="2">
    <location>
        <begin position="94"/>
        <end position="304"/>
    </location>
</feature>
<dbReference type="PANTHER" id="PTHR48081:SF8">
    <property type="entry name" value="ALPHA_BETA HYDROLASE FOLD-3 DOMAIN-CONTAINING PROTEIN-RELATED"/>
    <property type="match status" value="1"/>
</dbReference>
<dbReference type="Proteomes" id="UP000256645">
    <property type="component" value="Unassembled WGS sequence"/>
</dbReference>
<dbReference type="InterPro" id="IPR029058">
    <property type="entry name" value="AB_hydrolase_fold"/>
</dbReference>
<proteinExistence type="predicted"/>
<dbReference type="GO" id="GO:0016787">
    <property type="term" value="F:hydrolase activity"/>
    <property type="evidence" value="ECO:0007669"/>
    <property type="project" value="UniProtKB-KW"/>
</dbReference>
<dbReference type="Pfam" id="PF07859">
    <property type="entry name" value="Abhydrolase_3"/>
    <property type="match status" value="1"/>
</dbReference>